<evidence type="ECO:0000313" key="3">
    <source>
        <dbReference type="EMBL" id="MBB3206895.1"/>
    </source>
</evidence>
<keyword evidence="4" id="KW-1185">Reference proteome</keyword>
<evidence type="ECO:0008006" key="5">
    <source>
        <dbReference type="Google" id="ProtNLM"/>
    </source>
</evidence>
<reference evidence="3 4" key="1">
    <citation type="submission" date="2020-08" db="EMBL/GenBank/DDBJ databases">
        <title>Genomic Encyclopedia of Type Strains, Phase III (KMG-III): the genomes of soil and plant-associated and newly described type strains.</title>
        <authorList>
            <person name="Whitman W."/>
        </authorList>
    </citation>
    <scope>NUCLEOTIDE SEQUENCE [LARGE SCALE GENOMIC DNA]</scope>
    <source>
        <strain evidence="3 4">CECT 8075</strain>
    </source>
</reference>
<gene>
    <name evidence="3" type="ORF">FHS27_002709</name>
</gene>
<dbReference type="Proteomes" id="UP000536179">
    <property type="component" value="Unassembled WGS sequence"/>
</dbReference>
<evidence type="ECO:0000256" key="1">
    <source>
        <dbReference type="SAM" id="MobiDB-lite"/>
    </source>
</evidence>
<name>A0A7W5DYK6_9BACT</name>
<dbReference type="PROSITE" id="PS51257">
    <property type="entry name" value="PROKAR_LIPOPROTEIN"/>
    <property type="match status" value="1"/>
</dbReference>
<dbReference type="RefSeq" id="WP_184305317.1">
    <property type="nucleotide sequence ID" value="NZ_JACHXU010000008.1"/>
</dbReference>
<evidence type="ECO:0000256" key="2">
    <source>
        <dbReference type="SAM" id="SignalP"/>
    </source>
</evidence>
<feature type="region of interest" description="Disordered" evidence="1">
    <location>
        <begin position="109"/>
        <end position="158"/>
    </location>
</feature>
<keyword evidence="2" id="KW-0732">Signal</keyword>
<organism evidence="3 4">
    <name type="scientific">Aporhodopirellula rubra</name>
    <dbReference type="NCBI Taxonomy" id="980271"/>
    <lineage>
        <taxon>Bacteria</taxon>
        <taxon>Pseudomonadati</taxon>
        <taxon>Planctomycetota</taxon>
        <taxon>Planctomycetia</taxon>
        <taxon>Pirellulales</taxon>
        <taxon>Pirellulaceae</taxon>
        <taxon>Aporhodopirellula</taxon>
    </lineage>
</organism>
<evidence type="ECO:0000313" key="4">
    <source>
        <dbReference type="Proteomes" id="UP000536179"/>
    </source>
</evidence>
<feature type="signal peptide" evidence="2">
    <location>
        <begin position="1"/>
        <end position="29"/>
    </location>
</feature>
<sequence>MNRFTRRLLGIAFVGVTLSCFVTPETAEAGGYYRQRYSSWSYKPTSSYYYSRYTYHPVVSTVTTRYHYHYAVHYPSRPRYVYYYNPVRRVYWGRYDIQEGGYSMLKQEDRKEKLEEIPESAFPKPAEMPPIPESSDGEKMAKPDLTALPQHDDAPDTP</sequence>
<dbReference type="EMBL" id="JACHXU010000008">
    <property type="protein sequence ID" value="MBB3206895.1"/>
    <property type="molecule type" value="Genomic_DNA"/>
</dbReference>
<accession>A0A7W5DYK6</accession>
<proteinExistence type="predicted"/>
<protein>
    <recommendedName>
        <fullName evidence="5">Secreted protein</fullName>
    </recommendedName>
</protein>
<feature type="chain" id="PRO_5030591428" description="Secreted protein" evidence="2">
    <location>
        <begin position="30"/>
        <end position="158"/>
    </location>
</feature>
<comment type="caution">
    <text evidence="3">The sequence shown here is derived from an EMBL/GenBank/DDBJ whole genome shotgun (WGS) entry which is preliminary data.</text>
</comment>
<dbReference type="AlphaFoldDB" id="A0A7W5DYK6"/>